<accession>A0ABT5WM91</accession>
<feature type="compositionally biased region" description="Low complexity" evidence="1">
    <location>
        <begin position="301"/>
        <end position="313"/>
    </location>
</feature>
<feature type="region of interest" description="Disordered" evidence="1">
    <location>
        <begin position="65"/>
        <end position="86"/>
    </location>
</feature>
<keyword evidence="2" id="KW-0472">Membrane</keyword>
<evidence type="ECO:0000256" key="1">
    <source>
        <dbReference type="SAM" id="MobiDB-lite"/>
    </source>
</evidence>
<proteinExistence type="predicted"/>
<feature type="region of interest" description="Disordered" evidence="1">
    <location>
        <begin position="275"/>
        <end position="313"/>
    </location>
</feature>
<name>A0ABT5WM91_9SPHN</name>
<dbReference type="Proteomes" id="UP001216253">
    <property type="component" value="Unassembled WGS sequence"/>
</dbReference>
<keyword evidence="2" id="KW-1133">Transmembrane helix</keyword>
<comment type="caution">
    <text evidence="3">The sequence shown here is derived from an EMBL/GenBank/DDBJ whole genome shotgun (WGS) entry which is preliminary data.</text>
</comment>
<feature type="transmembrane region" description="Helical" evidence="2">
    <location>
        <begin position="25"/>
        <end position="44"/>
    </location>
</feature>
<feature type="region of interest" description="Disordered" evidence="1">
    <location>
        <begin position="1"/>
        <end position="21"/>
    </location>
</feature>
<evidence type="ECO:0000313" key="4">
    <source>
        <dbReference type="Proteomes" id="UP001216253"/>
    </source>
</evidence>
<evidence type="ECO:0000256" key="2">
    <source>
        <dbReference type="SAM" id="Phobius"/>
    </source>
</evidence>
<reference evidence="3 4" key="1">
    <citation type="submission" date="2023-03" db="EMBL/GenBank/DDBJ databases">
        <title>NovoSphingobium album sp. nov. isolated from polycyclic aromatic hydrocarbons- and heavy-metal polluted soil.</title>
        <authorList>
            <person name="Liu Z."/>
            <person name="Wang K."/>
        </authorList>
    </citation>
    <scope>NUCLEOTIDE SEQUENCE [LARGE SCALE GENOMIC DNA]</scope>
    <source>
        <strain evidence="3 4">H3SJ31-1</strain>
    </source>
</reference>
<feature type="compositionally biased region" description="Basic and acidic residues" evidence="1">
    <location>
        <begin position="275"/>
        <end position="287"/>
    </location>
</feature>
<keyword evidence="4" id="KW-1185">Reference proteome</keyword>
<protein>
    <submittedName>
        <fullName evidence="3">Uncharacterized protein</fullName>
    </submittedName>
</protein>
<organism evidence="3 4">
    <name type="scientific">Novosphingobium album</name>
    <name type="common">ex Liu et al. 2023</name>
    <dbReference type="NCBI Taxonomy" id="3031130"/>
    <lineage>
        <taxon>Bacteria</taxon>
        <taxon>Pseudomonadati</taxon>
        <taxon>Pseudomonadota</taxon>
        <taxon>Alphaproteobacteria</taxon>
        <taxon>Sphingomonadales</taxon>
        <taxon>Sphingomonadaceae</taxon>
        <taxon>Novosphingobium</taxon>
    </lineage>
</organism>
<evidence type="ECO:0000313" key="3">
    <source>
        <dbReference type="EMBL" id="MDE8651170.1"/>
    </source>
</evidence>
<gene>
    <name evidence="3" type="ORF">PYV00_05490</name>
</gene>
<sequence length="313" mass="33936">MPEDTAPFPLPPAAPSPRRSGGRQFTVALLAFLLGAALVGWLGWRGYLADLFPDRADTPAALASPMADARPNSAPAPSPATPAPDLGTFETRVAMLEDRLSRLDFQTTAASGNAARAEGLLIAFATRRMVDRGEPLSYVADQLRLRFANAQPRAVDTIIEFARNPVTIDDLTARLEALSPELTGTPDDVSLWQRARHQLANMFTIRRDSSALLRPEARIERARMMLTARRIGDAIAQVERLPGAGSADNWIADAHRYDDVQHALDLIETTAMLEPRRLQDGTGRRIQQESPLAAPTPPAQATPTPEASATPKT</sequence>
<dbReference type="EMBL" id="JARESE010000015">
    <property type="protein sequence ID" value="MDE8651170.1"/>
    <property type="molecule type" value="Genomic_DNA"/>
</dbReference>
<keyword evidence="2" id="KW-0812">Transmembrane</keyword>